<reference evidence="1" key="1">
    <citation type="submission" date="2009-01" db="EMBL/GenBank/DDBJ databases">
        <title>Complete sequence of chromosome Cyanothece sp. PCC 7425.</title>
        <authorList>
            <consortium name="US DOE Joint Genome Institute"/>
            <person name="Lucas S."/>
            <person name="Copeland A."/>
            <person name="Lapidus A."/>
            <person name="Glavina del Rio T."/>
            <person name="Dalin E."/>
            <person name="Tice H."/>
            <person name="Bruce D."/>
            <person name="Goodwin L."/>
            <person name="Pitluck S."/>
            <person name="Sims D."/>
            <person name="Meineke L."/>
            <person name="Brettin T."/>
            <person name="Detter J.C."/>
            <person name="Han C."/>
            <person name="Larimer F."/>
            <person name="Land M."/>
            <person name="Hauser L."/>
            <person name="Kyrpides N."/>
            <person name="Ovchinnikova G."/>
            <person name="Liberton M."/>
            <person name="Stoeckel J."/>
            <person name="Banerjee A."/>
            <person name="Singh A."/>
            <person name="Page L."/>
            <person name="Sato H."/>
            <person name="Zhao L."/>
            <person name="Sherman L."/>
            <person name="Pakrasi H."/>
            <person name="Richardson P."/>
        </authorList>
    </citation>
    <scope>NUCLEOTIDE SEQUENCE</scope>
    <source>
        <strain evidence="1">PCC 7425</strain>
    </source>
</reference>
<organism evidence="1">
    <name type="scientific">Cyanothece sp. (strain PCC 7425 / ATCC 29141)</name>
    <dbReference type="NCBI Taxonomy" id="395961"/>
    <lineage>
        <taxon>Bacteria</taxon>
        <taxon>Bacillati</taxon>
        <taxon>Cyanobacteriota</taxon>
        <taxon>Cyanophyceae</taxon>
        <taxon>Gomontiellales</taxon>
        <taxon>Cyanothecaceae</taxon>
        <taxon>Cyanothece</taxon>
    </lineage>
</organism>
<sequence>MLDNLLFFLICLLLSLLLILGSELESDILAVLGSRELCAEEIAVAIARRHPQRRTPSAIVLHLALFWLEKQGYLSSRVDRKAATNPISALLSKRLYRRTGTRRPTASFTLSPARVSSFQA</sequence>
<name>B8HS91_CYAP4</name>
<evidence type="ECO:0000313" key="1">
    <source>
        <dbReference type="EMBL" id="ACL44197.1"/>
    </source>
</evidence>
<dbReference type="AlphaFoldDB" id="B8HS91"/>
<dbReference type="HOGENOM" id="CLU_2045797_0_0_3"/>
<accession>B8HS91</accession>
<protein>
    <submittedName>
        <fullName evidence="1">Uncharacterized protein</fullName>
    </submittedName>
</protein>
<dbReference type="KEGG" id="cyn:Cyan7425_1830"/>
<gene>
    <name evidence="1" type="ordered locus">Cyan7425_1830</name>
</gene>
<proteinExistence type="predicted"/>
<dbReference type="EMBL" id="CP001344">
    <property type="protein sequence ID" value="ACL44197.1"/>
    <property type="molecule type" value="Genomic_DNA"/>
</dbReference>